<comment type="caution">
    <text evidence="1">The sequence shown here is derived from an EMBL/GenBank/DDBJ whole genome shotgun (WGS) entry which is preliminary data.</text>
</comment>
<dbReference type="Proteomes" id="UP000824166">
    <property type="component" value="Unassembled WGS sequence"/>
</dbReference>
<gene>
    <name evidence="1" type="ORF">KSW38_14715</name>
</gene>
<dbReference type="EMBL" id="JAHOPC010000009">
    <property type="protein sequence ID" value="MBU8867541.1"/>
    <property type="molecule type" value="Genomic_DNA"/>
</dbReference>
<keyword evidence="2" id="KW-1185">Reference proteome</keyword>
<organism evidence="1 2">
    <name type="scientific">Paenarthrobacter aromaticivorans</name>
    <dbReference type="NCBI Taxonomy" id="2849150"/>
    <lineage>
        <taxon>Bacteria</taxon>
        <taxon>Bacillati</taxon>
        <taxon>Actinomycetota</taxon>
        <taxon>Actinomycetes</taxon>
        <taxon>Micrococcales</taxon>
        <taxon>Micrococcaceae</taxon>
        <taxon>Paenarthrobacter</taxon>
    </lineage>
</organism>
<proteinExistence type="predicted"/>
<reference evidence="1 2" key="1">
    <citation type="submission" date="2021-06" db="EMBL/GenBank/DDBJ databases">
        <authorList>
            <person name="Jeong J.W."/>
        </authorList>
    </citation>
    <scope>NUCLEOTIDE SEQUENCE [LARGE SCALE GENOMIC DNA]</scope>
    <source>
        <strain evidence="1 2">MMS21-TAE1-1</strain>
    </source>
</reference>
<name>A0ABS6I748_9MICC</name>
<evidence type="ECO:0000313" key="1">
    <source>
        <dbReference type="EMBL" id="MBU8867541.1"/>
    </source>
</evidence>
<protein>
    <submittedName>
        <fullName evidence="1">Uncharacterized protein</fullName>
    </submittedName>
</protein>
<sequence length="99" mass="11114">MTRVIVRATAVRWADDHFPGWIEVDIVDAEDRTHRIVEKAPVLTRANITAASTFPFELWIEAEFERTKGGVALVRFAHGVETTDGLDVIGMDGHGVRWL</sequence>
<accession>A0ABS6I748</accession>
<evidence type="ECO:0000313" key="2">
    <source>
        <dbReference type="Proteomes" id="UP000824166"/>
    </source>
</evidence>
<dbReference type="RefSeq" id="WP_216925672.1">
    <property type="nucleotide sequence ID" value="NZ_JAHOPC010000009.1"/>
</dbReference>